<dbReference type="PANTHER" id="PTHR46211">
    <property type="entry name" value="GLYCEROPHOSPHORYL DIESTER PHOSPHODIESTERASE"/>
    <property type="match status" value="1"/>
</dbReference>
<sequence length="280" mass="31838">MLEIANILLIPLTFPVKLKTIMKKLNLYIRGETMSTIIYAHRGASKHAPENTMPAFELAYKHGADGIETDVQLTKDNIPVLIHDEQLNRTTNGTGFVKDFTYNELKQLDAGSWKSPHFTDTKIPRLDDLLAWNQGKQLKLNVELKNNIISYQGLEDIVCQKLNEYKMAKQTVISSFNHASITKVNDKNVNIDYALLTGRRNRTLIPYSKKIKAKGIHIGYRLLSNRLVTLANENKLYVAVYTVNSPITINKAIRLGCQALFTDVPKLAIDIKKRRFAERN</sequence>
<accession>A0A1I4KY29</accession>
<dbReference type="STRING" id="334253.SAMN04487943_104231"/>
<dbReference type="InterPro" id="IPR017946">
    <property type="entry name" value="PLC-like_Pdiesterase_TIM-brl"/>
</dbReference>
<protein>
    <submittedName>
        <fullName evidence="2">Glycerophosphoryl diester phosphodiesterase</fullName>
    </submittedName>
</protein>
<dbReference type="Proteomes" id="UP000198565">
    <property type="component" value="Unassembled WGS sequence"/>
</dbReference>
<dbReference type="GO" id="GO:0006629">
    <property type="term" value="P:lipid metabolic process"/>
    <property type="evidence" value="ECO:0007669"/>
    <property type="project" value="InterPro"/>
</dbReference>
<keyword evidence="3" id="KW-1185">Reference proteome</keyword>
<name>A0A1I4KY29_9BACI</name>
<dbReference type="Pfam" id="PF03009">
    <property type="entry name" value="GDPD"/>
    <property type="match status" value="1"/>
</dbReference>
<dbReference type="EMBL" id="FOTR01000004">
    <property type="protein sequence ID" value="SFL83685.1"/>
    <property type="molecule type" value="Genomic_DNA"/>
</dbReference>
<dbReference type="GO" id="GO:0008081">
    <property type="term" value="F:phosphoric diester hydrolase activity"/>
    <property type="evidence" value="ECO:0007669"/>
    <property type="project" value="InterPro"/>
</dbReference>
<proteinExistence type="predicted"/>
<dbReference type="PROSITE" id="PS51704">
    <property type="entry name" value="GP_PDE"/>
    <property type="match status" value="1"/>
</dbReference>
<evidence type="ECO:0000259" key="1">
    <source>
        <dbReference type="PROSITE" id="PS51704"/>
    </source>
</evidence>
<evidence type="ECO:0000313" key="3">
    <source>
        <dbReference type="Proteomes" id="UP000198565"/>
    </source>
</evidence>
<gene>
    <name evidence="2" type="ORF">SAMN04487943_104231</name>
</gene>
<dbReference type="SUPFAM" id="SSF51695">
    <property type="entry name" value="PLC-like phosphodiesterases"/>
    <property type="match status" value="1"/>
</dbReference>
<reference evidence="3" key="1">
    <citation type="submission" date="2016-10" db="EMBL/GenBank/DDBJ databases">
        <authorList>
            <person name="Varghese N."/>
            <person name="Submissions S."/>
        </authorList>
    </citation>
    <scope>NUCLEOTIDE SEQUENCE [LARGE SCALE GENOMIC DNA]</scope>
    <source>
        <strain evidence="3">CGMCC 1.4250</strain>
    </source>
</reference>
<dbReference type="InterPro" id="IPR030395">
    <property type="entry name" value="GP_PDE_dom"/>
</dbReference>
<dbReference type="AlphaFoldDB" id="A0A1I4KY29"/>
<organism evidence="2 3">
    <name type="scientific">Gracilibacillus orientalis</name>
    <dbReference type="NCBI Taxonomy" id="334253"/>
    <lineage>
        <taxon>Bacteria</taxon>
        <taxon>Bacillati</taxon>
        <taxon>Bacillota</taxon>
        <taxon>Bacilli</taxon>
        <taxon>Bacillales</taxon>
        <taxon>Bacillaceae</taxon>
        <taxon>Gracilibacillus</taxon>
    </lineage>
</organism>
<evidence type="ECO:0000313" key="2">
    <source>
        <dbReference type="EMBL" id="SFL83685.1"/>
    </source>
</evidence>
<dbReference type="Gene3D" id="3.20.20.190">
    <property type="entry name" value="Phosphatidylinositol (PI) phosphodiesterase"/>
    <property type="match status" value="1"/>
</dbReference>
<dbReference type="PANTHER" id="PTHR46211:SF1">
    <property type="entry name" value="GLYCEROPHOSPHODIESTER PHOSPHODIESTERASE, CYTOPLASMIC"/>
    <property type="match status" value="1"/>
</dbReference>
<feature type="domain" description="GP-PDE" evidence="1">
    <location>
        <begin position="36"/>
        <end position="272"/>
    </location>
</feature>